<reference evidence="2" key="1">
    <citation type="journal article" date="2013" name="Science">
        <title>The Amborella genome and the evolution of flowering plants.</title>
        <authorList>
            <consortium name="Amborella Genome Project"/>
        </authorList>
    </citation>
    <scope>NUCLEOTIDE SEQUENCE [LARGE SCALE GENOMIC DNA]</scope>
</reference>
<protein>
    <submittedName>
        <fullName evidence="1">Uncharacterized protein</fullName>
    </submittedName>
</protein>
<name>U5DA67_AMBTC</name>
<organism evidence="1 2">
    <name type="scientific">Amborella trichopoda</name>
    <dbReference type="NCBI Taxonomy" id="13333"/>
    <lineage>
        <taxon>Eukaryota</taxon>
        <taxon>Viridiplantae</taxon>
        <taxon>Streptophyta</taxon>
        <taxon>Embryophyta</taxon>
        <taxon>Tracheophyta</taxon>
        <taxon>Spermatophyta</taxon>
        <taxon>Magnoliopsida</taxon>
        <taxon>Amborellales</taxon>
        <taxon>Amborellaceae</taxon>
        <taxon>Amborella</taxon>
    </lineage>
</organism>
<accession>U5DA67</accession>
<evidence type="ECO:0000313" key="2">
    <source>
        <dbReference type="Proteomes" id="UP000017836"/>
    </source>
</evidence>
<sequence length="96" mass="9944">MGRCGQNSNHLLAGNVNFLVDPALTLIKGFSHRFLGGDSFYGAREAKHPDFPSVNGSTSGFTTRFRPSSAVAGKESSSASRFAETAGGTMASCAAV</sequence>
<gene>
    <name evidence="1" type="ORF">AMTR_s00055p00185650</name>
</gene>
<evidence type="ECO:0000313" key="1">
    <source>
        <dbReference type="EMBL" id="ERN18322.1"/>
    </source>
</evidence>
<dbReference type="HOGENOM" id="CLU_2362534_0_0_1"/>
<dbReference type="Proteomes" id="UP000017836">
    <property type="component" value="Unassembled WGS sequence"/>
</dbReference>
<dbReference type="AlphaFoldDB" id="U5DA67"/>
<dbReference type="EMBL" id="KI392237">
    <property type="protein sequence ID" value="ERN18322.1"/>
    <property type="molecule type" value="Genomic_DNA"/>
</dbReference>
<proteinExistence type="predicted"/>
<dbReference type="Gramene" id="ERN18322">
    <property type="protein sequence ID" value="ERN18322"/>
    <property type="gene ID" value="AMTR_s00055p00185650"/>
</dbReference>
<keyword evidence="2" id="KW-1185">Reference proteome</keyword>